<evidence type="ECO:0000313" key="2">
    <source>
        <dbReference type="EMBL" id="QDV34468.1"/>
    </source>
</evidence>
<feature type="chain" id="PRO_5021718367" description="Carboxypeptidase regulatory-like domain-containing protein" evidence="1">
    <location>
        <begin position="25"/>
        <end position="155"/>
    </location>
</feature>
<dbReference type="AlphaFoldDB" id="A0A518H0X8"/>
<name>A0A518H0X8_9BACT</name>
<gene>
    <name evidence="2" type="ORF">ElP_23570</name>
</gene>
<keyword evidence="3" id="KW-1185">Reference proteome</keyword>
<protein>
    <recommendedName>
        <fullName evidence="4">Carboxypeptidase regulatory-like domain-containing protein</fullName>
    </recommendedName>
</protein>
<dbReference type="Proteomes" id="UP000317835">
    <property type="component" value="Chromosome"/>
</dbReference>
<feature type="signal peptide" evidence="1">
    <location>
        <begin position="1"/>
        <end position="24"/>
    </location>
</feature>
<organism evidence="2 3">
    <name type="scientific">Tautonia plasticadhaerens</name>
    <dbReference type="NCBI Taxonomy" id="2527974"/>
    <lineage>
        <taxon>Bacteria</taxon>
        <taxon>Pseudomonadati</taxon>
        <taxon>Planctomycetota</taxon>
        <taxon>Planctomycetia</taxon>
        <taxon>Isosphaerales</taxon>
        <taxon>Isosphaeraceae</taxon>
        <taxon>Tautonia</taxon>
    </lineage>
</organism>
<evidence type="ECO:0000313" key="3">
    <source>
        <dbReference type="Proteomes" id="UP000317835"/>
    </source>
</evidence>
<reference evidence="2 3" key="1">
    <citation type="submission" date="2019-02" db="EMBL/GenBank/DDBJ databases">
        <title>Deep-cultivation of Planctomycetes and their phenomic and genomic characterization uncovers novel biology.</title>
        <authorList>
            <person name="Wiegand S."/>
            <person name="Jogler M."/>
            <person name="Boedeker C."/>
            <person name="Pinto D."/>
            <person name="Vollmers J."/>
            <person name="Rivas-Marin E."/>
            <person name="Kohn T."/>
            <person name="Peeters S.H."/>
            <person name="Heuer A."/>
            <person name="Rast P."/>
            <person name="Oberbeckmann S."/>
            <person name="Bunk B."/>
            <person name="Jeske O."/>
            <person name="Meyerdierks A."/>
            <person name="Storesund J.E."/>
            <person name="Kallscheuer N."/>
            <person name="Luecker S."/>
            <person name="Lage O.M."/>
            <person name="Pohl T."/>
            <person name="Merkel B.J."/>
            <person name="Hornburger P."/>
            <person name="Mueller R.-W."/>
            <person name="Bruemmer F."/>
            <person name="Labrenz M."/>
            <person name="Spormann A.M."/>
            <person name="Op den Camp H."/>
            <person name="Overmann J."/>
            <person name="Amann R."/>
            <person name="Jetten M.S.M."/>
            <person name="Mascher T."/>
            <person name="Medema M.H."/>
            <person name="Devos D.P."/>
            <person name="Kaster A.-K."/>
            <person name="Ovreas L."/>
            <person name="Rohde M."/>
            <person name="Galperin M.Y."/>
            <person name="Jogler C."/>
        </authorList>
    </citation>
    <scope>NUCLEOTIDE SEQUENCE [LARGE SCALE GENOMIC DNA]</scope>
    <source>
        <strain evidence="2 3">ElP</strain>
    </source>
</reference>
<sequence precursor="true">MRMQARARSIVAAAAAMASLLVQGGGCGGDGLPREAVSGTVTLGTEPLKTGIITFVPSGPDIPTQGGTTVADGAYSIPRAQGLVPGKYKVVISSGEGSPEKPVENLEELGPGMPPVPSTEAIPPQFSANSVLEATVTSGGSNQFDFTLNKAGGAG</sequence>
<evidence type="ECO:0008006" key="4">
    <source>
        <dbReference type="Google" id="ProtNLM"/>
    </source>
</evidence>
<dbReference type="EMBL" id="CP036426">
    <property type="protein sequence ID" value="QDV34468.1"/>
    <property type="molecule type" value="Genomic_DNA"/>
</dbReference>
<evidence type="ECO:0000256" key="1">
    <source>
        <dbReference type="SAM" id="SignalP"/>
    </source>
</evidence>
<dbReference type="KEGG" id="tpla:ElP_23570"/>
<keyword evidence="1" id="KW-0732">Signal</keyword>
<proteinExistence type="predicted"/>
<accession>A0A518H0X8</accession>